<dbReference type="EMBL" id="NCKW01020294">
    <property type="protein sequence ID" value="POM58276.1"/>
    <property type="molecule type" value="Genomic_DNA"/>
</dbReference>
<dbReference type="GO" id="GO:0004386">
    <property type="term" value="F:helicase activity"/>
    <property type="evidence" value="ECO:0007669"/>
    <property type="project" value="UniProtKB-KW"/>
</dbReference>
<name>A0A2P4WY90_9STRA</name>
<accession>A0A2P4WY90</accession>
<dbReference type="AlphaFoldDB" id="A0A2P4WY90"/>
<dbReference type="Proteomes" id="UP000237271">
    <property type="component" value="Unassembled WGS sequence"/>
</dbReference>
<keyword evidence="1" id="KW-0547">Nucleotide-binding</keyword>
<keyword evidence="1" id="KW-0378">Hydrolase</keyword>
<keyword evidence="2" id="KW-1185">Reference proteome</keyword>
<gene>
    <name evidence="1" type="ORF">PHPALM_37098</name>
</gene>
<evidence type="ECO:0000313" key="1">
    <source>
        <dbReference type="EMBL" id="POM58276.1"/>
    </source>
</evidence>
<organism evidence="1 2">
    <name type="scientific">Phytophthora palmivora</name>
    <dbReference type="NCBI Taxonomy" id="4796"/>
    <lineage>
        <taxon>Eukaryota</taxon>
        <taxon>Sar</taxon>
        <taxon>Stramenopiles</taxon>
        <taxon>Oomycota</taxon>
        <taxon>Peronosporomycetes</taxon>
        <taxon>Peronosporales</taxon>
        <taxon>Peronosporaceae</taxon>
        <taxon>Phytophthora</taxon>
    </lineage>
</organism>
<reference evidence="1 2" key="1">
    <citation type="journal article" date="2017" name="Genome Biol. Evol.">
        <title>Phytophthora megakarya and P. palmivora, closely related causal agents of cacao black pod rot, underwent increases in genome sizes and gene numbers by different mechanisms.</title>
        <authorList>
            <person name="Ali S.S."/>
            <person name="Shao J."/>
            <person name="Lary D.J."/>
            <person name="Kronmiller B."/>
            <person name="Shen D."/>
            <person name="Strem M.D."/>
            <person name="Amoako-Attah I."/>
            <person name="Akrofi A.Y."/>
            <person name="Begoude B.A."/>
            <person name="Ten Hoopen G.M."/>
            <person name="Coulibaly K."/>
            <person name="Kebe B.I."/>
            <person name="Melnick R.L."/>
            <person name="Guiltinan M.J."/>
            <person name="Tyler B.M."/>
            <person name="Meinhardt L.W."/>
            <person name="Bailey B.A."/>
        </authorList>
    </citation>
    <scope>NUCLEOTIDE SEQUENCE [LARGE SCALE GENOMIC DNA]</scope>
    <source>
        <strain evidence="2">sbr112.9</strain>
    </source>
</reference>
<keyword evidence="1" id="KW-0347">Helicase</keyword>
<dbReference type="OrthoDB" id="1728974at2759"/>
<keyword evidence="1" id="KW-0067">ATP-binding</keyword>
<comment type="caution">
    <text evidence="1">The sequence shown here is derived from an EMBL/GenBank/DDBJ whole genome shotgun (WGS) entry which is preliminary data.</text>
</comment>
<sequence>MRLFGFPTQGSSHAVVNLLIHLEGMRLVMYRDHITTPQLPNLVRRGDRTKLTADFNLCMQDPEATADLLYKDVPVKYRWDGRLKHWVLYRKYVASLDWYTSRHKTQSGFTVDFYCAIGDHPNHSKILPDHASALWNRFKKDLAEDFFRSIQERDAQNNINRDEEVSWRMAEYKCLMWLADYLISNGKTLSMYGLPDLETYSDVSDEVAIQSADLMDIVAQEVTAYEPDDLERTATLAE</sequence>
<protein>
    <submittedName>
        <fullName evidence="1">Helitron helicase-like protein</fullName>
    </submittedName>
</protein>
<evidence type="ECO:0000313" key="2">
    <source>
        <dbReference type="Proteomes" id="UP000237271"/>
    </source>
</evidence>
<proteinExistence type="predicted"/>